<evidence type="ECO:0000256" key="4">
    <source>
        <dbReference type="ARBA" id="ARBA00023136"/>
    </source>
</evidence>
<evidence type="ECO:0000259" key="7">
    <source>
        <dbReference type="Pfam" id="PF07970"/>
    </source>
</evidence>
<organism evidence="9 10">
    <name type="scientific">Malassezia cuniculi</name>
    <dbReference type="NCBI Taxonomy" id="948313"/>
    <lineage>
        <taxon>Eukaryota</taxon>
        <taxon>Fungi</taxon>
        <taxon>Dikarya</taxon>
        <taxon>Basidiomycota</taxon>
        <taxon>Ustilaginomycotina</taxon>
        <taxon>Malasseziomycetes</taxon>
        <taxon>Malasseziales</taxon>
        <taxon>Malasseziaceae</taxon>
        <taxon>Malassezia</taxon>
    </lineage>
</organism>
<feature type="region of interest" description="Disordered" evidence="5">
    <location>
        <begin position="125"/>
        <end position="147"/>
    </location>
</feature>
<name>A0AAF0EWF3_9BASI</name>
<evidence type="ECO:0000313" key="10">
    <source>
        <dbReference type="Proteomes" id="UP001219933"/>
    </source>
</evidence>
<dbReference type="GO" id="GO:0030134">
    <property type="term" value="C:COPII-coated ER to Golgi transport vesicle"/>
    <property type="evidence" value="ECO:0007669"/>
    <property type="project" value="TreeGrafter"/>
</dbReference>
<feature type="transmembrane region" description="Helical" evidence="6">
    <location>
        <begin position="288"/>
        <end position="313"/>
    </location>
</feature>
<keyword evidence="10" id="KW-1185">Reference proteome</keyword>
<evidence type="ECO:0000259" key="8">
    <source>
        <dbReference type="Pfam" id="PF13850"/>
    </source>
</evidence>
<dbReference type="Pfam" id="PF13850">
    <property type="entry name" value="ERGIC_N"/>
    <property type="match status" value="1"/>
</dbReference>
<dbReference type="Pfam" id="PF07970">
    <property type="entry name" value="COPIIcoated_ERV"/>
    <property type="match status" value="1"/>
</dbReference>
<evidence type="ECO:0000256" key="3">
    <source>
        <dbReference type="ARBA" id="ARBA00022989"/>
    </source>
</evidence>
<dbReference type="PANTHER" id="PTHR10984:SF81">
    <property type="entry name" value="ER-DERIVED VESICLES PROTEIN ERV41"/>
    <property type="match status" value="1"/>
</dbReference>
<dbReference type="PANTHER" id="PTHR10984">
    <property type="entry name" value="ENDOPLASMIC RETICULUM-GOLGI INTERMEDIATE COMPARTMENT PROTEIN"/>
    <property type="match status" value="1"/>
</dbReference>
<dbReference type="InterPro" id="IPR012936">
    <property type="entry name" value="Erv_C"/>
</dbReference>
<accession>A0AAF0EWF3</accession>
<dbReference type="AlphaFoldDB" id="A0AAF0EWF3"/>
<dbReference type="InterPro" id="IPR045888">
    <property type="entry name" value="Erv"/>
</dbReference>
<dbReference type="GO" id="GO:0006890">
    <property type="term" value="P:retrograde vesicle-mediated transport, Golgi to endoplasmic reticulum"/>
    <property type="evidence" value="ECO:0007669"/>
    <property type="project" value="TreeGrafter"/>
</dbReference>
<evidence type="ECO:0000256" key="1">
    <source>
        <dbReference type="ARBA" id="ARBA00004370"/>
    </source>
</evidence>
<gene>
    <name evidence="9" type="ORF">MCUN1_002432</name>
</gene>
<reference evidence="9" key="1">
    <citation type="submission" date="2023-03" db="EMBL/GenBank/DDBJ databases">
        <title>Mating type loci evolution in Malassezia.</title>
        <authorList>
            <person name="Coelho M.A."/>
        </authorList>
    </citation>
    <scope>NUCLEOTIDE SEQUENCE</scope>
    <source>
        <strain evidence="9">CBS 11721</strain>
    </source>
</reference>
<dbReference type="InterPro" id="IPR039542">
    <property type="entry name" value="Erv_N"/>
</dbReference>
<evidence type="ECO:0000256" key="6">
    <source>
        <dbReference type="SAM" id="Phobius"/>
    </source>
</evidence>
<protein>
    <submittedName>
        <fullName evidence="9">Uncharacterized protein</fullName>
    </submittedName>
</protein>
<dbReference type="GO" id="GO:0005789">
    <property type="term" value="C:endoplasmic reticulum membrane"/>
    <property type="evidence" value="ECO:0007669"/>
    <property type="project" value="TreeGrafter"/>
</dbReference>
<dbReference type="EMBL" id="CP119879">
    <property type="protein sequence ID" value="WFD35576.1"/>
    <property type="molecule type" value="Genomic_DNA"/>
</dbReference>
<keyword evidence="4 6" id="KW-0472">Membrane</keyword>
<comment type="subcellular location">
    <subcellularLocation>
        <location evidence="1">Membrane</location>
    </subcellularLocation>
</comment>
<keyword evidence="3 6" id="KW-1133">Transmembrane helix</keyword>
<dbReference type="Proteomes" id="UP001219933">
    <property type="component" value="Chromosome 3"/>
</dbReference>
<keyword evidence="2 6" id="KW-0812">Transmembrane</keyword>
<sequence>MGDSSLLDKLDSLPKRRTAQGGMVTVFLSIVLLILLWGDVRNFLSGVPTTEFAIDEKIGENIQINLDMTVNIRDAAGDREIVNESDVAKDGTFFAISKAHPVDGKARSLDIGDTVYEGKKRKVVRDEQRSSKYNPRGPSGFPKTHPRVTNGPACRIYGSMIVKRVTGNLHITAAGYGYWSMLQTPPNQLNFTHVIHELSFGPFFPRITEPLDSNVEIAKEHSMSYQYYLSIVPTRFISTSGRHIDTNQYSVTDYVRTLGPKDRTIPGIFFKYDVEPLALTIRARSTTWISFLVRLAGVIGGLWVCTGMAIRVIHRAKGLLLRMSSASLKSTSGSEPVWPTKEQHQPYEAGYSGAWDASGYGGGSSAAVRTGYTGIL</sequence>
<feature type="domain" description="Endoplasmic reticulum vesicle transporter N-terminal" evidence="8">
    <location>
        <begin position="14"/>
        <end position="71"/>
    </location>
</feature>
<evidence type="ECO:0000313" key="9">
    <source>
        <dbReference type="EMBL" id="WFD35576.1"/>
    </source>
</evidence>
<dbReference type="GO" id="GO:0000139">
    <property type="term" value="C:Golgi membrane"/>
    <property type="evidence" value="ECO:0007669"/>
    <property type="project" value="TreeGrafter"/>
</dbReference>
<evidence type="ECO:0000256" key="5">
    <source>
        <dbReference type="SAM" id="MobiDB-lite"/>
    </source>
</evidence>
<dbReference type="GO" id="GO:0006888">
    <property type="term" value="P:endoplasmic reticulum to Golgi vesicle-mediated transport"/>
    <property type="evidence" value="ECO:0007669"/>
    <property type="project" value="TreeGrafter"/>
</dbReference>
<feature type="transmembrane region" description="Helical" evidence="6">
    <location>
        <begin position="21"/>
        <end position="38"/>
    </location>
</feature>
<evidence type="ECO:0000256" key="2">
    <source>
        <dbReference type="ARBA" id="ARBA00022692"/>
    </source>
</evidence>
<feature type="domain" description="Endoplasmic reticulum vesicle transporter C-terminal" evidence="7">
    <location>
        <begin position="152"/>
        <end position="308"/>
    </location>
</feature>
<proteinExistence type="predicted"/>